<gene>
    <name evidence="1" type="ORF">O3W52_24245</name>
</gene>
<name>A0ABT4KM66_9HYPH</name>
<proteinExistence type="predicted"/>
<sequence>MKQRLAPISRIEMPTMMVETTAMTGCKVEVDVLEQLPGYRLAVDAEDEESHRWLIKRLDEGEDRTGDDARGYLRRIISRRHGRGWRYNWERPF</sequence>
<evidence type="ECO:0000313" key="1">
    <source>
        <dbReference type="EMBL" id="MCZ4093062.1"/>
    </source>
</evidence>
<reference evidence="1" key="1">
    <citation type="submission" date="2022-10" db="EMBL/GenBank/DDBJ databases">
        <title>Whole genome sequencing of three plant growth promoting bacteria isolated from Vachellia tortilis subsp. raddiana in Morocco.</title>
        <authorList>
            <person name="Hnini M."/>
            <person name="Zouagui R."/>
            <person name="Zouagui H."/>
            <person name="Chemao Elfihri M.-W."/>
            <person name="Ibrahimi A."/>
            <person name="Sbabou L."/>
            <person name="Aurag J."/>
        </authorList>
    </citation>
    <scope>NUCLEOTIDE SEQUENCE</scope>
    <source>
        <strain evidence="1">LMR678</strain>
    </source>
</reference>
<comment type="caution">
    <text evidence="1">The sequence shown here is derived from an EMBL/GenBank/DDBJ whole genome shotgun (WGS) entry which is preliminary data.</text>
</comment>
<dbReference type="EMBL" id="JAPVOI010000005">
    <property type="protein sequence ID" value="MCZ4093062.1"/>
    <property type="molecule type" value="Genomic_DNA"/>
</dbReference>
<accession>A0ABT4KM66</accession>
<protein>
    <submittedName>
        <fullName evidence="1">Uncharacterized protein</fullName>
    </submittedName>
</protein>
<dbReference type="RefSeq" id="WP_269284767.1">
    <property type="nucleotide sequence ID" value="NZ_JAPVOI010000005.1"/>
</dbReference>
<evidence type="ECO:0000313" key="2">
    <source>
        <dbReference type="Proteomes" id="UP001079430"/>
    </source>
</evidence>
<organism evidence="1 2">
    <name type="scientific">Sinorhizobium psoraleae</name>
    <dbReference type="NCBI Taxonomy" id="520838"/>
    <lineage>
        <taxon>Bacteria</taxon>
        <taxon>Pseudomonadati</taxon>
        <taxon>Pseudomonadota</taxon>
        <taxon>Alphaproteobacteria</taxon>
        <taxon>Hyphomicrobiales</taxon>
        <taxon>Rhizobiaceae</taxon>
        <taxon>Sinorhizobium/Ensifer group</taxon>
        <taxon>Sinorhizobium</taxon>
    </lineage>
</organism>
<dbReference type="Proteomes" id="UP001079430">
    <property type="component" value="Unassembled WGS sequence"/>
</dbReference>
<keyword evidence="2" id="KW-1185">Reference proteome</keyword>